<dbReference type="InterPro" id="IPR006860">
    <property type="entry name" value="FecR"/>
</dbReference>
<feature type="region of interest" description="Disordered" evidence="1">
    <location>
        <begin position="1"/>
        <end position="32"/>
    </location>
</feature>
<comment type="caution">
    <text evidence="4">The sequence shown here is derived from an EMBL/GenBank/DDBJ whole genome shotgun (WGS) entry which is preliminary data.</text>
</comment>
<sequence>MAAGAGRGAGSPGHIRRGSPDPHGNPGPARCHACRARRQGAPGLSVVPARRHDLPLHCPDPWGVACHSEPLHRQGLASLHALQPGARLVSGAGISAAQLDSIEQAADWFSLFASGDAVAADREAWQRWLDASPHNGWAWQQAERLQRRMQGMPGDFSGRVFGLAREDRRSNRRTVLKGMLLAIGTGALGLGGFREFEQGVLFADYRSAIGVRLPVALADGSQLLLNTQSALDVAYADGQCRVTLRSGEVLVNAQAGSSLSVATGQGDVRAVGGRFSVRQFDAVSQVEVFSGQVQVQPKSALGVTALDQGQACRFDTVEVVSMRRLDYAADAWSRGLLIANDQRLADFLADLARYRPGLLRCDPQVADLRLSGTFELDDPEQTFRALASALPVRVERRTRFWITVVPA</sequence>
<dbReference type="InterPro" id="IPR032623">
    <property type="entry name" value="FecR_N"/>
</dbReference>
<protein>
    <submittedName>
        <fullName evidence="4">DUF4880 domain-containing protein</fullName>
    </submittedName>
</protein>
<accession>A0A5R8ZQX5</accession>
<dbReference type="Gene3D" id="3.55.50.30">
    <property type="match status" value="1"/>
</dbReference>
<dbReference type="AlphaFoldDB" id="A0A5R8ZQX5"/>
<dbReference type="EMBL" id="VASG01000012">
    <property type="protein sequence ID" value="TLP68682.1"/>
    <property type="molecule type" value="Genomic_DNA"/>
</dbReference>
<name>A0A5R8ZQX5_PSENT</name>
<proteinExistence type="predicted"/>
<feature type="compositionally biased region" description="Gly residues" evidence="1">
    <location>
        <begin position="1"/>
        <end position="11"/>
    </location>
</feature>
<dbReference type="PANTHER" id="PTHR30273:SF2">
    <property type="entry name" value="PROTEIN FECR"/>
    <property type="match status" value="1"/>
</dbReference>
<organism evidence="4 5">
    <name type="scientific">Pseudomonas nitroreducens</name>
    <dbReference type="NCBI Taxonomy" id="46680"/>
    <lineage>
        <taxon>Bacteria</taxon>
        <taxon>Pseudomonadati</taxon>
        <taxon>Pseudomonadota</taxon>
        <taxon>Gammaproteobacteria</taxon>
        <taxon>Pseudomonadales</taxon>
        <taxon>Pseudomonadaceae</taxon>
        <taxon>Pseudomonas</taxon>
    </lineage>
</organism>
<gene>
    <name evidence="4" type="ORF">FEA48_30020</name>
</gene>
<evidence type="ECO:0000313" key="4">
    <source>
        <dbReference type="EMBL" id="TLP68682.1"/>
    </source>
</evidence>
<evidence type="ECO:0000259" key="2">
    <source>
        <dbReference type="Pfam" id="PF04773"/>
    </source>
</evidence>
<feature type="domain" description="FecR N-terminal" evidence="3">
    <location>
        <begin position="103"/>
        <end position="145"/>
    </location>
</feature>
<reference evidence="4 5" key="1">
    <citation type="submission" date="2019-05" db="EMBL/GenBank/DDBJ databases">
        <authorList>
            <person name="Moore K."/>
            <person name="O'Neill P."/>
            <person name="Farbos A."/>
            <person name="Studholme D.J."/>
        </authorList>
    </citation>
    <scope>NUCLEOTIDE SEQUENCE [LARGE SCALE GENOMIC DNA]</scope>
    <source>
        <strain evidence="4 5">DSM 9128</strain>
    </source>
</reference>
<feature type="domain" description="FecR protein" evidence="2">
    <location>
        <begin position="204"/>
        <end position="294"/>
    </location>
</feature>
<dbReference type="Pfam" id="PF16220">
    <property type="entry name" value="DUF4880"/>
    <property type="match status" value="1"/>
</dbReference>
<evidence type="ECO:0000313" key="5">
    <source>
        <dbReference type="Proteomes" id="UP000307510"/>
    </source>
</evidence>
<dbReference type="Gene3D" id="2.60.120.1440">
    <property type="match status" value="1"/>
</dbReference>
<dbReference type="PANTHER" id="PTHR30273">
    <property type="entry name" value="PERIPLASMIC SIGNAL SENSOR AND SIGMA FACTOR ACTIVATOR FECR-RELATED"/>
    <property type="match status" value="1"/>
</dbReference>
<evidence type="ECO:0000259" key="3">
    <source>
        <dbReference type="Pfam" id="PF16220"/>
    </source>
</evidence>
<reference evidence="5" key="2">
    <citation type="submission" date="2019-06" db="EMBL/GenBank/DDBJ databases">
        <title>AzeR, a transcriptional regulator that responds to azelaic acid in Pseudomonas nitroreducens.</title>
        <authorList>
            <person name="Bez C."/>
            <person name="Javvadi S.G."/>
            <person name="Bertani I."/>
            <person name="Devescovi G."/>
            <person name="Studholme D.J."/>
            <person name="Geller A."/>
            <person name="Levy A."/>
            <person name="Venturi V."/>
        </authorList>
    </citation>
    <scope>NUCLEOTIDE SEQUENCE [LARGE SCALE GENOMIC DNA]</scope>
    <source>
        <strain evidence="5">DSM 9128</strain>
    </source>
</reference>
<dbReference type="Pfam" id="PF04773">
    <property type="entry name" value="FecR"/>
    <property type="match status" value="1"/>
</dbReference>
<dbReference type="Proteomes" id="UP000307510">
    <property type="component" value="Unassembled WGS sequence"/>
</dbReference>
<evidence type="ECO:0000256" key="1">
    <source>
        <dbReference type="SAM" id="MobiDB-lite"/>
    </source>
</evidence>
<dbReference type="InterPro" id="IPR012373">
    <property type="entry name" value="Ferrdict_sens_TM"/>
</dbReference>
<dbReference type="GO" id="GO:0016989">
    <property type="term" value="F:sigma factor antagonist activity"/>
    <property type="evidence" value="ECO:0007669"/>
    <property type="project" value="TreeGrafter"/>
</dbReference>